<reference evidence="1 2" key="1">
    <citation type="journal article" date="2019" name="Emerg. Microbes Infect.">
        <title>Comprehensive subspecies identification of 175 nontuberculous mycobacteria species based on 7547 genomic profiles.</title>
        <authorList>
            <person name="Matsumoto Y."/>
            <person name="Kinjo T."/>
            <person name="Motooka D."/>
            <person name="Nabeya D."/>
            <person name="Jung N."/>
            <person name="Uechi K."/>
            <person name="Horii T."/>
            <person name="Iida T."/>
            <person name="Fujita J."/>
            <person name="Nakamura S."/>
        </authorList>
    </citation>
    <scope>NUCLEOTIDE SEQUENCE [LARGE SCALE GENOMIC DNA]</scope>
    <source>
        <strain evidence="1 2">JCM 12657</strain>
    </source>
</reference>
<proteinExistence type="predicted"/>
<protein>
    <submittedName>
        <fullName evidence="1">Uncharacterized protein</fullName>
    </submittedName>
</protein>
<dbReference type="AlphaFoldDB" id="A0A7I7LGC0"/>
<name>A0A7I7LGC0_9MYCO</name>
<dbReference type="EMBL" id="AP022572">
    <property type="protein sequence ID" value="BBX58399.1"/>
    <property type="molecule type" value="Genomic_DNA"/>
</dbReference>
<gene>
    <name evidence="1" type="ORF">MSHO_37440</name>
</gene>
<dbReference type="Proteomes" id="UP000467164">
    <property type="component" value="Chromosome"/>
</dbReference>
<dbReference type="KEGG" id="msho:MSHO_37440"/>
<accession>A0A7I7LGC0</accession>
<evidence type="ECO:0000313" key="1">
    <source>
        <dbReference type="EMBL" id="BBX58399.1"/>
    </source>
</evidence>
<organism evidence="1 2">
    <name type="scientific">Mycobacterium shottsii</name>
    <dbReference type="NCBI Taxonomy" id="133549"/>
    <lineage>
        <taxon>Bacteria</taxon>
        <taxon>Bacillati</taxon>
        <taxon>Actinomycetota</taxon>
        <taxon>Actinomycetes</taxon>
        <taxon>Mycobacteriales</taxon>
        <taxon>Mycobacteriaceae</taxon>
        <taxon>Mycobacterium</taxon>
        <taxon>Mycobacterium ulcerans group</taxon>
    </lineage>
</organism>
<evidence type="ECO:0000313" key="2">
    <source>
        <dbReference type="Proteomes" id="UP000467164"/>
    </source>
</evidence>
<keyword evidence="2" id="KW-1185">Reference proteome</keyword>
<sequence>MIDLEFDTDVVARSESHTQVRSQPFAFSGIGVIAPYAKIGSGFRERLFPVGTQIRLPLPAGVVEQAHIGAAHFAI</sequence>